<dbReference type="PANTHER" id="PTHR43879">
    <property type="entry name" value="ABC TRANSPORTER PERMEASE PROTEIN"/>
    <property type="match status" value="1"/>
</dbReference>
<evidence type="ECO:0000256" key="3">
    <source>
        <dbReference type="ARBA" id="ARBA00022989"/>
    </source>
</evidence>
<accession>A0A348B5Z0</accession>
<dbReference type="Proteomes" id="UP000616143">
    <property type="component" value="Unassembled WGS sequence"/>
</dbReference>
<keyword evidence="5" id="KW-0813">Transport</keyword>
<feature type="transmembrane region" description="Helical" evidence="5">
    <location>
        <begin position="14"/>
        <end position="35"/>
    </location>
</feature>
<evidence type="ECO:0000256" key="4">
    <source>
        <dbReference type="ARBA" id="ARBA00023136"/>
    </source>
</evidence>
<proteinExistence type="inferred from homology"/>
<evidence type="ECO:0000256" key="5">
    <source>
        <dbReference type="RuleBase" id="RU363032"/>
    </source>
</evidence>
<reference evidence="7" key="3">
    <citation type="journal article" date="2019" name="BMC Res. Notes">
        <title>Complete genome sequence of the Sulfodiicoccus acidiphilus strain HS-1T, the first crenarchaeon that lacks polB3, isolated from an acidic hot spring in Ohwaku-dani, Hakone, Japan.</title>
        <authorList>
            <person name="Sakai H.D."/>
            <person name="Kurosawa N."/>
        </authorList>
    </citation>
    <scope>NUCLEOTIDE SEQUENCE</scope>
    <source>
        <strain evidence="7">HS-1</strain>
    </source>
</reference>
<dbReference type="EMBL" id="AP018553">
    <property type="protein sequence ID" value="BBD73592.1"/>
    <property type="molecule type" value="Genomic_DNA"/>
</dbReference>
<dbReference type="InterPro" id="IPR054927">
    <property type="entry name" value="GlcU_transporter"/>
</dbReference>
<feature type="domain" description="ABC transmembrane type-1" evidence="6">
    <location>
        <begin position="69"/>
        <end position="267"/>
    </location>
</feature>
<sequence>MSVSPVVRATLQQVGLVLVSAMWLVPFYSMVINGFKTNQGAISTPVLLPPAVPTLQAYTSVWPQLEGPIINSLIVSVPVTALSAFLGAMGAYFFYALTYANSRFSAAVSDFLFSVIALATFIPYQATIIPLTRFIVSLNLLNTYLGLVLAYMIFFVPTGALLMSIFIAVVPKQIIEAAKMDGASDLKIFWRVVLPLTVPAFVSTLIFVFILSWNNFFIPLVLTTTPSMKLVPITVESYTGGYGTLYNDTFAVATLASVIPLLIFIFLGRYFIRGLAALGGGGKGV</sequence>
<evidence type="ECO:0000256" key="2">
    <source>
        <dbReference type="ARBA" id="ARBA00022692"/>
    </source>
</evidence>
<dbReference type="SUPFAM" id="SSF161098">
    <property type="entry name" value="MetI-like"/>
    <property type="match status" value="1"/>
</dbReference>
<evidence type="ECO:0000259" key="6">
    <source>
        <dbReference type="PROSITE" id="PS50928"/>
    </source>
</evidence>
<keyword evidence="9" id="KW-1185">Reference proteome</keyword>
<feature type="transmembrane region" description="Helical" evidence="5">
    <location>
        <begin position="192"/>
        <end position="213"/>
    </location>
</feature>
<feature type="transmembrane region" description="Helical" evidence="5">
    <location>
        <begin position="69"/>
        <end position="97"/>
    </location>
</feature>
<dbReference type="PANTHER" id="PTHR43879:SF1">
    <property type="entry name" value="GLUCOSE IMPORT SYSTEM PERMEASE PROTEIN GLCU"/>
    <property type="match status" value="1"/>
</dbReference>
<dbReference type="NCBIfam" id="NF040932">
    <property type="entry name" value="ABC_arch_GlcU"/>
    <property type="match status" value="1"/>
</dbReference>
<organism evidence="7 9">
    <name type="scientific">Sulfodiicoccus acidiphilus</name>
    <dbReference type="NCBI Taxonomy" id="1670455"/>
    <lineage>
        <taxon>Archaea</taxon>
        <taxon>Thermoproteota</taxon>
        <taxon>Thermoprotei</taxon>
        <taxon>Sulfolobales</taxon>
        <taxon>Sulfolobaceae</taxon>
        <taxon>Sulfodiicoccus</taxon>
    </lineage>
</organism>
<dbReference type="AlphaFoldDB" id="A0A348B5Z0"/>
<dbReference type="Proteomes" id="UP000276741">
    <property type="component" value="Chromosome"/>
</dbReference>
<evidence type="ECO:0000256" key="1">
    <source>
        <dbReference type="ARBA" id="ARBA00004141"/>
    </source>
</evidence>
<dbReference type="GO" id="GO:0055085">
    <property type="term" value="P:transmembrane transport"/>
    <property type="evidence" value="ECO:0007669"/>
    <property type="project" value="InterPro"/>
</dbReference>
<keyword evidence="3 5" id="KW-1133">Transmembrane helix</keyword>
<reference evidence="9" key="2">
    <citation type="submission" date="2018-04" db="EMBL/GenBank/DDBJ databases">
        <title>Complete genome sequence of Sulfodiicoccus acidiphilus strain HS-1.</title>
        <authorList>
            <person name="Sakai H.D."/>
            <person name="Kurosawa N."/>
        </authorList>
    </citation>
    <scope>NUCLEOTIDE SEQUENCE [LARGE SCALE GENOMIC DNA]</scope>
    <source>
        <strain evidence="9">HS-1</strain>
    </source>
</reference>
<dbReference type="InterPro" id="IPR000515">
    <property type="entry name" value="MetI-like"/>
</dbReference>
<comment type="subcellular location">
    <subcellularLocation>
        <location evidence="5">Cell membrane</location>
        <topology evidence="5">Multi-pass membrane protein</topology>
    </subcellularLocation>
    <subcellularLocation>
        <location evidence="1">Membrane</location>
        <topology evidence="1">Multi-pass membrane protein</topology>
    </subcellularLocation>
</comment>
<gene>
    <name evidence="8" type="ORF">GCM10007116_18500</name>
    <name evidence="7" type="ORF">HS1genome_1981</name>
</gene>
<dbReference type="Pfam" id="PF00528">
    <property type="entry name" value="BPD_transp_1"/>
    <property type="match status" value="1"/>
</dbReference>
<dbReference type="InterPro" id="IPR035906">
    <property type="entry name" value="MetI-like_sf"/>
</dbReference>
<dbReference type="GO" id="GO:0005886">
    <property type="term" value="C:plasma membrane"/>
    <property type="evidence" value="ECO:0007669"/>
    <property type="project" value="UniProtKB-SubCell"/>
</dbReference>
<feature type="transmembrane region" description="Helical" evidence="5">
    <location>
        <begin position="104"/>
        <end position="124"/>
    </location>
</feature>
<dbReference type="KEGG" id="sacd:HS1genome_1981"/>
<feature type="transmembrane region" description="Helical" evidence="5">
    <location>
        <begin position="250"/>
        <end position="272"/>
    </location>
</feature>
<evidence type="ECO:0000313" key="8">
    <source>
        <dbReference type="EMBL" id="GGU01625.1"/>
    </source>
</evidence>
<protein>
    <submittedName>
        <fullName evidence="7">ABC transporter permease</fullName>
    </submittedName>
</protein>
<reference evidence="8" key="1">
    <citation type="journal article" date="2014" name="Int. J. Syst. Evol. Microbiol.">
        <title>Complete genome sequence of Corynebacterium casei LMG S-19264T (=DSM 44701T), isolated from a smear-ripened cheese.</title>
        <authorList>
            <consortium name="US DOE Joint Genome Institute (JGI-PGF)"/>
            <person name="Walter F."/>
            <person name="Albersmeier A."/>
            <person name="Kalinowski J."/>
            <person name="Ruckert C."/>
        </authorList>
    </citation>
    <scope>NUCLEOTIDE SEQUENCE</scope>
    <source>
        <strain evidence="8">JCM 31740</strain>
    </source>
</reference>
<keyword evidence="4 5" id="KW-0472">Membrane</keyword>
<evidence type="ECO:0000313" key="9">
    <source>
        <dbReference type="Proteomes" id="UP000276741"/>
    </source>
</evidence>
<reference evidence="8" key="4">
    <citation type="submission" date="2020-09" db="EMBL/GenBank/DDBJ databases">
        <authorList>
            <person name="Sun Q."/>
            <person name="Ohkuma M."/>
        </authorList>
    </citation>
    <scope>NUCLEOTIDE SEQUENCE</scope>
    <source>
        <strain evidence="8">JCM 31740</strain>
    </source>
</reference>
<name>A0A348B5Z0_9CREN</name>
<feature type="transmembrane region" description="Helical" evidence="5">
    <location>
        <begin position="144"/>
        <end position="171"/>
    </location>
</feature>
<comment type="similarity">
    <text evidence="5">Belongs to the binding-protein-dependent transport system permease family.</text>
</comment>
<dbReference type="Gene3D" id="1.10.3720.10">
    <property type="entry name" value="MetI-like"/>
    <property type="match status" value="1"/>
</dbReference>
<dbReference type="EMBL" id="BMQS01000020">
    <property type="protein sequence ID" value="GGU01625.1"/>
    <property type="molecule type" value="Genomic_DNA"/>
</dbReference>
<keyword evidence="2 5" id="KW-0812">Transmembrane</keyword>
<evidence type="ECO:0000313" key="7">
    <source>
        <dbReference type="EMBL" id="BBD73592.1"/>
    </source>
</evidence>
<dbReference type="CDD" id="cd06261">
    <property type="entry name" value="TM_PBP2"/>
    <property type="match status" value="1"/>
</dbReference>
<dbReference type="PROSITE" id="PS50928">
    <property type="entry name" value="ABC_TM1"/>
    <property type="match status" value="1"/>
</dbReference>